<protein>
    <submittedName>
        <fullName evidence="1">Uncharacterized protein</fullName>
    </submittedName>
</protein>
<name>A0A2P2P186_RHIMU</name>
<evidence type="ECO:0000313" key="1">
    <source>
        <dbReference type="EMBL" id="MBX48518.1"/>
    </source>
</evidence>
<proteinExistence type="predicted"/>
<organism evidence="1">
    <name type="scientific">Rhizophora mucronata</name>
    <name type="common">Asiatic mangrove</name>
    <dbReference type="NCBI Taxonomy" id="61149"/>
    <lineage>
        <taxon>Eukaryota</taxon>
        <taxon>Viridiplantae</taxon>
        <taxon>Streptophyta</taxon>
        <taxon>Embryophyta</taxon>
        <taxon>Tracheophyta</taxon>
        <taxon>Spermatophyta</taxon>
        <taxon>Magnoliopsida</taxon>
        <taxon>eudicotyledons</taxon>
        <taxon>Gunneridae</taxon>
        <taxon>Pentapetalae</taxon>
        <taxon>rosids</taxon>
        <taxon>fabids</taxon>
        <taxon>Malpighiales</taxon>
        <taxon>Rhizophoraceae</taxon>
        <taxon>Rhizophora</taxon>
    </lineage>
</organism>
<reference evidence="1" key="1">
    <citation type="submission" date="2018-02" db="EMBL/GenBank/DDBJ databases">
        <title>Rhizophora mucronata_Transcriptome.</title>
        <authorList>
            <person name="Meera S.P."/>
            <person name="Sreeshan A."/>
            <person name="Augustine A."/>
        </authorList>
    </citation>
    <scope>NUCLEOTIDE SEQUENCE</scope>
    <source>
        <tissue evidence="1">Leaf</tissue>
    </source>
</reference>
<dbReference type="EMBL" id="GGEC01068034">
    <property type="protein sequence ID" value="MBX48518.1"/>
    <property type="molecule type" value="Transcribed_RNA"/>
</dbReference>
<accession>A0A2P2P186</accession>
<sequence length="25" mass="3346">MFPCYLYFFHPHFLFHLQRNECWRI</sequence>
<dbReference type="AlphaFoldDB" id="A0A2P2P186"/>